<evidence type="ECO:0000313" key="3">
    <source>
        <dbReference type="Proteomes" id="UP001234585"/>
    </source>
</evidence>
<evidence type="ECO:0008006" key="4">
    <source>
        <dbReference type="Google" id="ProtNLM"/>
    </source>
</evidence>
<dbReference type="EMBL" id="CP132302">
    <property type="protein sequence ID" value="WLR97350.1"/>
    <property type="molecule type" value="Genomic_DNA"/>
</dbReference>
<name>A0AA50CIN3_9HYPH</name>
<keyword evidence="1" id="KW-0732">Signal</keyword>
<feature type="signal peptide" evidence="1">
    <location>
        <begin position="1"/>
        <end position="28"/>
    </location>
</feature>
<keyword evidence="3" id="KW-1185">Reference proteome</keyword>
<dbReference type="RefSeq" id="WP_306037344.1">
    <property type="nucleotide sequence ID" value="NZ_CP132302.1"/>
</dbReference>
<evidence type="ECO:0000256" key="1">
    <source>
        <dbReference type="SAM" id="SignalP"/>
    </source>
</evidence>
<dbReference type="Proteomes" id="UP001234585">
    <property type="component" value="Chromosome"/>
</dbReference>
<accession>A0AA50CIN3</accession>
<proteinExistence type="predicted"/>
<organism evidence="2 3">
    <name type="scientific">Shinella sumterensis</name>
    <dbReference type="NCBI Taxonomy" id="1967501"/>
    <lineage>
        <taxon>Bacteria</taxon>
        <taxon>Pseudomonadati</taxon>
        <taxon>Pseudomonadota</taxon>
        <taxon>Alphaproteobacteria</taxon>
        <taxon>Hyphomicrobiales</taxon>
        <taxon>Rhizobiaceae</taxon>
        <taxon>Shinella</taxon>
    </lineage>
</organism>
<evidence type="ECO:0000313" key="2">
    <source>
        <dbReference type="EMBL" id="WLR97350.1"/>
    </source>
</evidence>
<protein>
    <recommendedName>
        <fullName evidence="4">Methyl-accepting chemotaxis protein</fullName>
    </recommendedName>
</protein>
<feature type="chain" id="PRO_5041351316" description="Methyl-accepting chemotaxis protein" evidence="1">
    <location>
        <begin position="29"/>
        <end position="112"/>
    </location>
</feature>
<reference evidence="2 3" key="1">
    <citation type="submission" date="2023-08" db="EMBL/GenBank/DDBJ databases">
        <title>Pathogen: clinical or host-associated sample.</title>
        <authorList>
            <person name="Hergert J."/>
            <person name="Casey R."/>
            <person name="Wagner J."/>
            <person name="Young E.L."/>
            <person name="Oakeson K.F."/>
        </authorList>
    </citation>
    <scope>NUCLEOTIDE SEQUENCE [LARGE SCALE GENOMIC DNA]</scope>
    <source>
        <strain evidence="2 3">1760953</strain>
    </source>
</reference>
<gene>
    <name evidence="2" type="ORF">Q9313_16970</name>
</gene>
<sequence>MVAAALISVASIGIASFASLQLSSSALAKKTVEKIEAVADGRRNQLETYLANVELDISSLAQGALATNALQALTMNWQLMTVADPHGELQKRYVADNPKIDSYDSAHGRFNA</sequence>
<dbReference type="AlphaFoldDB" id="A0AA50CIN3"/>